<protein>
    <submittedName>
        <fullName evidence="1">Uncharacterized protein</fullName>
    </submittedName>
</protein>
<evidence type="ECO:0000313" key="1">
    <source>
        <dbReference type="EMBL" id="CAB4128371.1"/>
    </source>
</evidence>
<organism evidence="1">
    <name type="scientific">uncultured Caudovirales phage</name>
    <dbReference type="NCBI Taxonomy" id="2100421"/>
    <lineage>
        <taxon>Viruses</taxon>
        <taxon>Duplodnaviria</taxon>
        <taxon>Heunggongvirae</taxon>
        <taxon>Uroviricota</taxon>
        <taxon>Caudoviricetes</taxon>
        <taxon>Peduoviridae</taxon>
        <taxon>Maltschvirus</taxon>
        <taxon>Maltschvirus maltsch</taxon>
    </lineage>
</organism>
<accession>A0A6J5L221</accession>
<gene>
    <name evidence="1" type="ORF">UFOVP100_27</name>
</gene>
<proteinExistence type="predicted"/>
<sequence length="71" mass="8355">MNKGLWIARKNYLCVLIKQVSDGHGGDDIEFLRQHCREVIEAHPDELIEDAIACYTEMVEQLKYYPERCKK</sequence>
<dbReference type="EMBL" id="LR796229">
    <property type="protein sequence ID" value="CAB4128371.1"/>
    <property type="molecule type" value="Genomic_DNA"/>
</dbReference>
<reference evidence="1" key="1">
    <citation type="submission" date="2020-04" db="EMBL/GenBank/DDBJ databases">
        <authorList>
            <person name="Chiriac C."/>
            <person name="Salcher M."/>
            <person name="Ghai R."/>
            <person name="Kavagutti S V."/>
        </authorList>
    </citation>
    <scope>NUCLEOTIDE SEQUENCE</scope>
</reference>
<name>A0A6J5L221_9CAUD</name>